<sequence>MEQNRNQKQPRKRALGIIVALVLLLCVSVGGSLAYLVATDGPITNIFSPATTAIRVDETCADNVESSIVVTNTGNTAVYIRVALVSGTENAEGNLVVDFYENLNNLTLSSGWVQHTDGYYYYTSPVAAYGSTNSLLGSSVTLAEGQTITVLAQCIQSEPSNAAVEAWGVDPAGLKGGN</sequence>
<dbReference type="OrthoDB" id="3183968at2"/>
<evidence type="ECO:0000313" key="1">
    <source>
        <dbReference type="EMBL" id="SHJ63447.1"/>
    </source>
</evidence>
<dbReference type="EMBL" id="FQZY01000013">
    <property type="protein sequence ID" value="SHJ63447.1"/>
    <property type="molecule type" value="Genomic_DNA"/>
</dbReference>
<protein>
    <submittedName>
        <fullName evidence="1">Uncharacterized protein</fullName>
    </submittedName>
</protein>
<dbReference type="STRING" id="1121950.SAMN02745243_01014"/>
<name>A0A1M6KWV9_9FIRM</name>
<dbReference type="AlphaFoldDB" id="A0A1M6KWV9"/>
<dbReference type="Proteomes" id="UP000184301">
    <property type="component" value="Unassembled WGS sequence"/>
</dbReference>
<keyword evidence="2" id="KW-1185">Reference proteome</keyword>
<evidence type="ECO:0000313" key="2">
    <source>
        <dbReference type="Proteomes" id="UP000184301"/>
    </source>
</evidence>
<gene>
    <name evidence="1" type="ORF">SAMN02745243_01014</name>
</gene>
<proteinExistence type="predicted"/>
<accession>A0A1M6KWV9</accession>
<reference evidence="1 2" key="1">
    <citation type="submission" date="2016-11" db="EMBL/GenBank/DDBJ databases">
        <authorList>
            <person name="Jaros S."/>
            <person name="Januszkiewicz K."/>
            <person name="Wedrychowicz H."/>
        </authorList>
    </citation>
    <scope>NUCLEOTIDE SEQUENCE [LARGE SCALE GENOMIC DNA]</scope>
    <source>
        <strain evidence="1 2">DSM 15480</strain>
    </source>
</reference>
<organism evidence="1 2">
    <name type="scientific">Hespellia stercorisuis DSM 15480</name>
    <dbReference type="NCBI Taxonomy" id="1121950"/>
    <lineage>
        <taxon>Bacteria</taxon>
        <taxon>Bacillati</taxon>
        <taxon>Bacillota</taxon>
        <taxon>Clostridia</taxon>
        <taxon>Lachnospirales</taxon>
        <taxon>Lachnospiraceae</taxon>
        <taxon>Hespellia</taxon>
    </lineage>
</organism>